<sequence>MAPGDPDPKPPVHLQDTYGVKGKWDGEWDDMIRILDGMSSHGLVINQQSYQAAAAMLASSAETIYQTGYNLSQVWKGDSAAKMQEKLKELWAQARELTTAASMLENNLFNNQAQTIKDYAENVKNRPTKDDAHWYNPGTDWYSPSEFSILGAFNDSKDEIDKRNKDRAQRYMNVGDLENGNDSLGKLTMFDNGGVPETMKVNNPTVTPIETPPLDNQHPIPSSANPGHPGGPGGKIPNPGAGIHPGNSGGVPNPGGIHPGTGGGIHPGTGGGIHPGTGGNTPHVGSGGGGDLAGLHQGNPGGLGDGLGHGGGGLGNPGGGLGHGLGSGGGLGNGLGGGVGGFGGSRGLGTAGGRSSGGAAGGLAAEEEAAAARMAGAKGANGASGVPMGGMGAGSGQEQERERSTWLTEDEDVWGGDGDVAPPVIG</sequence>
<feature type="region of interest" description="Disordered" evidence="1">
    <location>
        <begin position="379"/>
        <end position="426"/>
    </location>
</feature>
<organism evidence="2 3">
    <name type="scientific">Actinoallomurus liliacearum</name>
    <dbReference type="NCBI Taxonomy" id="1080073"/>
    <lineage>
        <taxon>Bacteria</taxon>
        <taxon>Bacillati</taxon>
        <taxon>Actinomycetota</taxon>
        <taxon>Actinomycetes</taxon>
        <taxon>Streptosporangiales</taxon>
        <taxon>Thermomonosporaceae</taxon>
        <taxon>Actinoallomurus</taxon>
    </lineage>
</organism>
<dbReference type="Proteomes" id="UP001500212">
    <property type="component" value="Unassembled WGS sequence"/>
</dbReference>
<evidence type="ECO:0000313" key="2">
    <source>
        <dbReference type="EMBL" id="GAA4609517.1"/>
    </source>
</evidence>
<feature type="compositionally biased region" description="Gly residues" evidence="1">
    <location>
        <begin position="299"/>
        <end position="315"/>
    </location>
</feature>
<comment type="caution">
    <text evidence="2">The sequence shown here is derived from an EMBL/GenBank/DDBJ whole genome shotgun (WGS) entry which is preliminary data.</text>
</comment>
<name>A0ABP8TPA0_9ACTN</name>
<accession>A0ABP8TPA0</accession>
<dbReference type="RefSeq" id="WP_345355633.1">
    <property type="nucleotide sequence ID" value="NZ_BAABHJ010000008.1"/>
</dbReference>
<protein>
    <recommendedName>
        <fullName evidence="4">PPE family domain-containing protein</fullName>
    </recommendedName>
</protein>
<feature type="region of interest" description="Disordered" evidence="1">
    <location>
        <begin position="205"/>
        <end position="315"/>
    </location>
</feature>
<evidence type="ECO:0008006" key="4">
    <source>
        <dbReference type="Google" id="ProtNLM"/>
    </source>
</evidence>
<gene>
    <name evidence="2" type="ORF">GCM10023195_38470</name>
</gene>
<evidence type="ECO:0000313" key="3">
    <source>
        <dbReference type="Proteomes" id="UP001500212"/>
    </source>
</evidence>
<proteinExistence type="predicted"/>
<feature type="compositionally biased region" description="Low complexity" evidence="1">
    <location>
        <begin position="235"/>
        <end position="246"/>
    </location>
</feature>
<evidence type="ECO:0000256" key="1">
    <source>
        <dbReference type="SAM" id="MobiDB-lite"/>
    </source>
</evidence>
<dbReference type="EMBL" id="BAABHJ010000008">
    <property type="protein sequence ID" value="GAA4609517.1"/>
    <property type="molecule type" value="Genomic_DNA"/>
</dbReference>
<reference evidence="3" key="1">
    <citation type="journal article" date="2019" name="Int. J. Syst. Evol. Microbiol.">
        <title>The Global Catalogue of Microorganisms (GCM) 10K type strain sequencing project: providing services to taxonomists for standard genome sequencing and annotation.</title>
        <authorList>
            <consortium name="The Broad Institute Genomics Platform"/>
            <consortium name="The Broad Institute Genome Sequencing Center for Infectious Disease"/>
            <person name="Wu L."/>
            <person name="Ma J."/>
        </authorList>
    </citation>
    <scope>NUCLEOTIDE SEQUENCE [LARGE SCALE GENOMIC DNA]</scope>
    <source>
        <strain evidence="3">JCM 17938</strain>
    </source>
</reference>
<keyword evidence="3" id="KW-1185">Reference proteome</keyword>
<feature type="compositionally biased region" description="Gly residues" evidence="1">
    <location>
        <begin position="247"/>
        <end position="292"/>
    </location>
</feature>